<evidence type="ECO:0000313" key="3">
    <source>
        <dbReference type="Proteomes" id="UP001549920"/>
    </source>
</evidence>
<keyword evidence="3" id="KW-1185">Reference proteome</keyword>
<protein>
    <submittedName>
        <fullName evidence="2">Uncharacterized protein</fullName>
    </submittedName>
</protein>
<comment type="caution">
    <text evidence="2">The sequence shown here is derived from an EMBL/GenBank/DDBJ whole genome shotgun (WGS) entry which is preliminary data.</text>
</comment>
<evidence type="ECO:0000256" key="1">
    <source>
        <dbReference type="SAM" id="MobiDB-lite"/>
    </source>
</evidence>
<dbReference type="Proteomes" id="UP001549920">
    <property type="component" value="Unassembled WGS sequence"/>
</dbReference>
<feature type="region of interest" description="Disordered" evidence="1">
    <location>
        <begin position="694"/>
        <end position="730"/>
    </location>
</feature>
<feature type="compositionally biased region" description="Polar residues" evidence="1">
    <location>
        <begin position="695"/>
        <end position="707"/>
    </location>
</feature>
<name>A0ABR3I5I9_LOXSC</name>
<feature type="compositionally biased region" description="Low complexity" evidence="1">
    <location>
        <begin position="348"/>
        <end position="361"/>
    </location>
</feature>
<feature type="region of interest" description="Disordered" evidence="1">
    <location>
        <begin position="76"/>
        <end position="95"/>
    </location>
</feature>
<feature type="compositionally biased region" description="Pro residues" evidence="1">
    <location>
        <begin position="82"/>
        <end position="94"/>
    </location>
</feature>
<feature type="region of interest" description="Disordered" evidence="1">
    <location>
        <begin position="287"/>
        <end position="311"/>
    </location>
</feature>
<evidence type="ECO:0000313" key="2">
    <source>
        <dbReference type="EMBL" id="KAL0884092.1"/>
    </source>
</evidence>
<dbReference type="EMBL" id="JBEUOH010000008">
    <property type="protein sequence ID" value="KAL0884092.1"/>
    <property type="molecule type" value="Genomic_DNA"/>
</dbReference>
<feature type="region of interest" description="Disordered" evidence="1">
    <location>
        <begin position="348"/>
        <end position="374"/>
    </location>
</feature>
<accession>A0ABR3I5I9</accession>
<feature type="region of interest" description="Disordered" evidence="1">
    <location>
        <begin position="1054"/>
        <end position="1093"/>
    </location>
</feature>
<reference evidence="2 3" key="1">
    <citation type="submission" date="2024-06" db="EMBL/GenBank/DDBJ databases">
        <title>A chromosome-level genome assembly of beet webworm, Loxostege sticticalis.</title>
        <authorList>
            <person name="Zhang Y."/>
        </authorList>
    </citation>
    <scope>NUCLEOTIDE SEQUENCE [LARGE SCALE GENOMIC DNA]</scope>
    <source>
        <strain evidence="2">AQ026</strain>
        <tissue evidence="2">Whole body</tissue>
    </source>
</reference>
<sequence length="1093" mass="120480">MENALALKPNNSKMLPVLLFLAATRCKSASVNGYHNGNAASQFGELLKPPPLPPLSPLAPVPFHGGSSRLQRQNLDTGYHYQPPPPPPPPPIPPAEFKFPAPFYKQYNFNFVPPPQPFSTTPSPTLFQKVSGWLFSSQQSNYNAGTDSIAPAPVKKDCNPCNLVPWIPVIRYNVGAKNAFSSSNPTYGPPSPTAYLDAQKAIEFKPHPFQAPQQNLPQLSTGIPHAVYGPPALSHTSNSFGFPSSTYGPPISTYGPPSPTHTLAVSSPNALSSSYFQGSTSYSDPSTSYGASSSSYGAPSSSYGAPSSSYGAPSLSYNVPSHSSSTSINYPSSSYSLPSSSHGVSSTSYTISSSSLATPSPSYGPPVSTTYSSVTPLHEPELLNSQLPQQNDNEHNDLSGDFQLPKVTPPTTFKNSYGEPIPNNYISDIPYPVSATAAESMKIKTEVLPNNTNLPIPNASLALANPAPFTLNRGRNIHTLQPVALPNLSVSPLPPIFNARPFRPTNPKFPTVLVQGINSMQQNSNNVKIEQSVPVAEFTHSVDYPASFIQSPVIDVDAPKTRNETKAYRHIPNAFILNELRDIASQASEDHAAKALQDSSFESTGLDVGNELYESGIPMGFKLRNVPSNHKDKFADLRGVKDEDVDKYRTESNLQNIDSPLLYLKPSAPHKDYGNFVLAISTPINDHDYEIYDDNPTTATPQVSTPPSAWDESRNDYNEGLPPPTAAQESMDRPKIVQIIVPYTSGRNPDDWEYTQDEYYQARKMPSNTEHSVVSTVTESYNTPSTTTEESPQSVTDNFDSERLNTAAILNDLYDVKEPPFDIIKLQHTIDDWTEQEYSEHYKTPQRTRGFEKYAKQIPDEYFTTTMPTNYVTSNDYNYDFNDHEGSSSIQHSVTENQNYISNTNKPRKEYNVINRNRTHSSRQEEEAKDIQKLHIYTAASTFRSTTTTPAPWGKILTSISPLTKEKVYVVTSKPWREARNVTNDWYAVEKFESKRTNNDNDVTASDNLPFKSPRFVNRPSLGFSSAEESNSMKSDSSYGFSKSWYQSLNDLENRGASSNMTWPEGSPQKHTTNLDEGSIDTTTADLHNDSEV</sequence>
<organism evidence="2 3">
    <name type="scientific">Loxostege sticticalis</name>
    <name type="common">Beet webworm moth</name>
    <dbReference type="NCBI Taxonomy" id="481309"/>
    <lineage>
        <taxon>Eukaryota</taxon>
        <taxon>Metazoa</taxon>
        <taxon>Ecdysozoa</taxon>
        <taxon>Arthropoda</taxon>
        <taxon>Hexapoda</taxon>
        <taxon>Insecta</taxon>
        <taxon>Pterygota</taxon>
        <taxon>Neoptera</taxon>
        <taxon>Endopterygota</taxon>
        <taxon>Lepidoptera</taxon>
        <taxon>Glossata</taxon>
        <taxon>Ditrysia</taxon>
        <taxon>Pyraloidea</taxon>
        <taxon>Crambidae</taxon>
        <taxon>Pyraustinae</taxon>
        <taxon>Loxostege</taxon>
    </lineage>
</organism>
<proteinExistence type="predicted"/>
<feature type="compositionally biased region" description="Polar residues" evidence="1">
    <location>
        <begin position="1069"/>
        <end position="1086"/>
    </location>
</feature>
<gene>
    <name evidence="2" type="ORF">ABMA27_016111</name>
</gene>